<sequence length="180" mass="20643">MSKSAFKLWPKPFPFKSQRLTTLWTGMILSTVSTLFFAMDVFGDIVFDREFPNEKTHHILELIVVTLSLVAFVFHFRELKRFFKHHHKMEDQVRVASGEFSQVINGLFAEWKLTPAEMDVAIFLVKGLSFSEIAEARNAKEGTVKAQSNAIYRKAGVKGRHELLALFFDELLSDISIDTE</sequence>
<dbReference type="InterPro" id="IPR000792">
    <property type="entry name" value="Tscrpt_reg_LuxR_C"/>
</dbReference>
<dbReference type="GO" id="GO:0003677">
    <property type="term" value="F:DNA binding"/>
    <property type="evidence" value="ECO:0007669"/>
    <property type="project" value="InterPro"/>
</dbReference>
<feature type="transmembrane region" description="Helical" evidence="1">
    <location>
        <begin position="20"/>
        <end position="39"/>
    </location>
</feature>
<dbReference type="SUPFAM" id="SSF46894">
    <property type="entry name" value="C-terminal effector domain of the bipartite response regulators"/>
    <property type="match status" value="1"/>
</dbReference>
<dbReference type="GO" id="GO:0006355">
    <property type="term" value="P:regulation of DNA-templated transcription"/>
    <property type="evidence" value="ECO:0007669"/>
    <property type="project" value="InterPro"/>
</dbReference>
<evidence type="ECO:0000313" key="3">
    <source>
        <dbReference type="EMBL" id="VAV89315.1"/>
    </source>
</evidence>
<keyword evidence="1" id="KW-0472">Membrane</keyword>
<dbReference type="SMART" id="SM00421">
    <property type="entry name" value="HTH_LUXR"/>
    <property type="match status" value="1"/>
</dbReference>
<dbReference type="EMBL" id="UOED01000045">
    <property type="protein sequence ID" value="VAV89315.1"/>
    <property type="molecule type" value="Genomic_DNA"/>
</dbReference>
<dbReference type="Gene3D" id="1.10.10.10">
    <property type="entry name" value="Winged helix-like DNA-binding domain superfamily/Winged helix DNA-binding domain"/>
    <property type="match status" value="1"/>
</dbReference>
<proteinExistence type="predicted"/>
<feature type="domain" description="HTH luxR-type" evidence="2">
    <location>
        <begin position="110"/>
        <end position="167"/>
    </location>
</feature>
<feature type="transmembrane region" description="Helical" evidence="1">
    <location>
        <begin position="59"/>
        <end position="76"/>
    </location>
</feature>
<dbReference type="Pfam" id="PF00196">
    <property type="entry name" value="GerE"/>
    <property type="match status" value="1"/>
</dbReference>
<dbReference type="InterPro" id="IPR016032">
    <property type="entry name" value="Sig_transdc_resp-reg_C-effctor"/>
</dbReference>
<dbReference type="InterPro" id="IPR036388">
    <property type="entry name" value="WH-like_DNA-bd_sf"/>
</dbReference>
<dbReference type="AlphaFoldDB" id="A0A3B0S1D3"/>
<reference evidence="3" key="1">
    <citation type="submission" date="2018-06" db="EMBL/GenBank/DDBJ databases">
        <authorList>
            <person name="Zhirakovskaya E."/>
        </authorList>
    </citation>
    <scope>NUCLEOTIDE SEQUENCE</scope>
</reference>
<keyword evidence="1" id="KW-0812">Transmembrane</keyword>
<evidence type="ECO:0000256" key="1">
    <source>
        <dbReference type="SAM" id="Phobius"/>
    </source>
</evidence>
<organism evidence="3">
    <name type="scientific">hydrothermal vent metagenome</name>
    <dbReference type="NCBI Taxonomy" id="652676"/>
    <lineage>
        <taxon>unclassified sequences</taxon>
        <taxon>metagenomes</taxon>
        <taxon>ecological metagenomes</taxon>
    </lineage>
</organism>
<keyword evidence="1" id="KW-1133">Transmembrane helix</keyword>
<gene>
    <name evidence="3" type="ORF">MNBD_ALPHA02-346</name>
</gene>
<protein>
    <recommendedName>
        <fullName evidence="2">HTH luxR-type domain-containing protein</fullName>
    </recommendedName>
</protein>
<accession>A0A3B0S1D3</accession>
<name>A0A3B0S1D3_9ZZZZ</name>
<evidence type="ECO:0000259" key="2">
    <source>
        <dbReference type="SMART" id="SM00421"/>
    </source>
</evidence>